<dbReference type="InterPro" id="IPR029058">
    <property type="entry name" value="AB_hydrolase_fold"/>
</dbReference>
<evidence type="ECO:0000256" key="1">
    <source>
        <dbReference type="ARBA" id="ARBA00022801"/>
    </source>
</evidence>
<feature type="domain" description="Alpha/beta hydrolase fold-3" evidence="3">
    <location>
        <begin position="280"/>
        <end position="340"/>
    </location>
</feature>
<gene>
    <name evidence="4" type="ORF">AN477_09800</name>
</gene>
<dbReference type="Proteomes" id="UP000050482">
    <property type="component" value="Unassembled WGS sequence"/>
</dbReference>
<sequence length="377" mass="40038">MRSSDLEVVELDNKVHPDLQPMFAQIPVIDFTDLETIRSPSILPPAERVAGVVISDREIPGPDGAPTVWIRVYEPVGKEADIPAVLWIHGGGYILGTHEQDDGLCQRFVDEGKCLVASVNYRLAPEHPFPAAIEDCYAALKWLADSAEELGVDRNRIAIAGASAGGGLTAALALLARDRGGPSICFQMPLYPMLDDRNVTPSSHEIRDERVWNRQTNIAAWQMYLTGSVSGDGRGSMDGSAGDAADAGGGAGASSSTDVGARGALVTGRLDVGSDTGSAAVSPYAAPTRAEDLSGLPPCYTCVGGADVFRDETIEYVTRLQQAGVPVEFHIYPGGFHGFELFVPDAPISQRAVNEYVGALVRGLQPVNANLRWTPSP</sequence>
<organism evidence="4 5">
    <name type="scientific">Alicyclobacillus ferrooxydans</name>
    <dbReference type="NCBI Taxonomy" id="471514"/>
    <lineage>
        <taxon>Bacteria</taxon>
        <taxon>Bacillati</taxon>
        <taxon>Bacillota</taxon>
        <taxon>Bacilli</taxon>
        <taxon>Bacillales</taxon>
        <taxon>Alicyclobacillaceae</taxon>
        <taxon>Alicyclobacillus</taxon>
    </lineage>
</organism>
<keyword evidence="1" id="KW-0378">Hydrolase</keyword>
<dbReference type="PANTHER" id="PTHR48081">
    <property type="entry name" value="AB HYDROLASE SUPERFAMILY PROTEIN C4A8.06C"/>
    <property type="match status" value="1"/>
</dbReference>
<proteinExistence type="predicted"/>
<accession>A0A0P9CDX9</accession>
<protein>
    <recommendedName>
        <fullName evidence="3">Alpha/beta hydrolase fold-3 domain-containing protein</fullName>
    </recommendedName>
</protein>
<dbReference type="SUPFAM" id="SSF53474">
    <property type="entry name" value="alpha/beta-Hydrolases"/>
    <property type="match status" value="1"/>
</dbReference>
<dbReference type="PATRIC" id="fig|471514.4.peg.540"/>
<dbReference type="STRING" id="471514.AN477_09800"/>
<dbReference type="InterPro" id="IPR013094">
    <property type="entry name" value="AB_hydrolase_3"/>
</dbReference>
<feature type="domain" description="Alpha/beta hydrolase fold-3" evidence="3">
    <location>
        <begin position="85"/>
        <end position="227"/>
    </location>
</feature>
<feature type="region of interest" description="Disordered" evidence="2">
    <location>
        <begin position="235"/>
        <end position="258"/>
    </location>
</feature>
<evidence type="ECO:0000313" key="4">
    <source>
        <dbReference type="EMBL" id="KPV43996.1"/>
    </source>
</evidence>
<evidence type="ECO:0000259" key="3">
    <source>
        <dbReference type="Pfam" id="PF07859"/>
    </source>
</evidence>
<dbReference type="PANTHER" id="PTHR48081:SF8">
    <property type="entry name" value="ALPHA_BETA HYDROLASE FOLD-3 DOMAIN-CONTAINING PROTEIN-RELATED"/>
    <property type="match status" value="1"/>
</dbReference>
<dbReference type="AlphaFoldDB" id="A0A0P9CDX9"/>
<dbReference type="EMBL" id="LJCO01000042">
    <property type="protein sequence ID" value="KPV43996.1"/>
    <property type="molecule type" value="Genomic_DNA"/>
</dbReference>
<evidence type="ECO:0000313" key="5">
    <source>
        <dbReference type="Proteomes" id="UP000050482"/>
    </source>
</evidence>
<feature type="compositionally biased region" description="Low complexity" evidence="2">
    <location>
        <begin position="237"/>
        <end position="246"/>
    </location>
</feature>
<keyword evidence="5" id="KW-1185">Reference proteome</keyword>
<reference evidence="4 5" key="1">
    <citation type="submission" date="2015-09" db="EMBL/GenBank/DDBJ databases">
        <title>Draft genome sequence of Alicyclobacillus ferrooxydans DSM 22381.</title>
        <authorList>
            <person name="Hemp J."/>
        </authorList>
    </citation>
    <scope>NUCLEOTIDE SEQUENCE [LARGE SCALE GENOMIC DNA]</scope>
    <source>
        <strain evidence="4 5">TC-34</strain>
    </source>
</reference>
<dbReference type="Pfam" id="PF07859">
    <property type="entry name" value="Abhydrolase_3"/>
    <property type="match status" value="2"/>
</dbReference>
<dbReference type="GO" id="GO:0016787">
    <property type="term" value="F:hydrolase activity"/>
    <property type="evidence" value="ECO:0007669"/>
    <property type="project" value="UniProtKB-KW"/>
</dbReference>
<dbReference type="Gene3D" id="3.40.50.1820">
    <property type="entry name" value="alpha/beta hydrolase"/>
    <property type="match status" value="1"/>
</dbReference>
<evidence type="ECO:0000256" key="2">
    <source>
        <dbReference type="SAM" id="MobiDB-lite"/>
    </source>
</evidence>
<comment type="caution">
    <text evidence="4">The sequence shown here is derived from an EMBL/GenBank/DDBJ whole genome shotgun (WGS) entry which is preliminary data.</text>
</comment>
<dbReference type="InterPro" id="IPR050300">
    <property type="entry name" value="GDXG_lipolytic_enzyme"/>
</dbReference>
<name>A0A0P9CDX9_9BACL</name>